<feature type="binding site" evidence="6">
    <location>
        <begin position="25"/>
        <end position="30"/>
    </location>
    <ligand>
        <name>ATP</name>
        <dbReference type="ChEBI" id="CHEBI:30616"/>
    </ligand>
</feature>
<sequence>MPIDDLASVLARGCPGPAPLGVAVSGGGDSLALLIALAEAGGRSLRAVTVDHGLRPEAADEARFVAGICARLGVGHDTLTWRGWRGQGNLQDAARQARFGLIADWARARGIGRVALGHTRDDQAETVLMRLARGAGVDGLSAMAPVRRANGIDWLRPFLDVSRADLRAFLHAREQGWIEDPSNEDTRFARIRARQVLAGLAPLGLDAGALAATATRMAEARVALQVCAADTAARIAQEDRGDVILSCPGLQQAPAEIARRLLVAAIRWVASAPYAPRADALAEAMTTLQRAPRVTLHGCLITRERNRLRIAREPAAVADISALPGLPWDGRWWVQGPAEGDETLRALGENGLSACPGWRDAGLPRASLIASPGVWRGETLVAAPLAGLGAGWTARTGTGFADSLVSH</sequence>
<keyword evidence="1 6" id="KW-0436">Ligase</keyword>
<dbReference type="PANTHER" id="PTHR43033:SF1">
    <property type="entry name" value="TRNA(ILE)-LYSIDINE SYNTHASE-RELATED"/>
    <property type="match status" value="1"/>
</dbReference>
<dbReference type="GO" id="GO:0005524">
    <property type="term" value="F:ATP binding"/>
    <property type="evidence" value="ECO:0007669"/>
    <property type="project" value="UniProtKB-UniRule"/>
</dbReference>
<dbReference type="Gene3D" id="3.40.50.620">
    <property type="entry name" value="HUPs"/>
    <property type="match status" value="1"/>
</dbReference>
<dbReference type="NCBIfam" id="TIGR02432">
    <property type="entry name" value="lysidine_TilS_N"/>
    <property type="match status" value="1"/>
</dbReference>
<evidence type="ECO:0000256" key="5">
    <source>
        <dbReference type="ARBA" id="ARBA00048539"/>
    </source>
</evidence>
<dbReference type="EMBL" id="SLXU01000002">
    <property type="protein sequence ID" value="TCP62254.1"/>
    <property type="molecule type" value="Genomic_DNA"/>
</dbReference>
<dbReference type="HAMAP" id="MF_01161">
    <property type="entry name" value="tRNA_Ile_lys_synt"/>
    <property type="match status" value="1"/>
</dbReference>
<comment type="function">
    <text evidence="6">Ligates lysine onto the cytidine present at position 34 of the AUA codon-specific tRNA(Ile) that contains the anticodon CAU, in an ATP-dependent manner. Cytidine is converted to lysidine, thus changing the amino acid specificity of the tRNA from methionine to isoleucine.</text>
</comment>
<keyword evidence="9" id="KW-1185">Reference proteome</keyword>
<comment type="domain">
    <text evidence="6">The N-terminal region contains the highly conserved SGGXDS motif, predicted to be a P-loop motif involved in ATP binding.</text>
</comment>
<keyword evidence="4 6" id="KW-0067">ATP-binding</keyword>
<name>A0A4R2RHJ2_9RHOB</name>
<evidence type="ECO:0000259" key="7">
    <source>
        <dbReference type="Pfam" id="PF01171"/>
    </source>
</evidence>
<comment type="similarity">
    <text evidence="6">Belongs to the tRNA(Ile)-lysidine synthase family.</text>
</comment>
<dbReference type="InterPro" id="IPR012795">
    <property type="entry name" value="tRNA_Ile_lys_synt_N"/>
</dbReference>
<dbReference type="GO" id="GO:0032267">
    <property type="term" value="F:tRNA(Ile)-lysidine synthase activity"/>
    <property type="evidence" value="ECO:0007669"/>
    <property type="project" value="UniProtKB-EC"/>
</dbReference>
<dbReference type="GO" id="GO:0005737">
    <property type="term" value="C:cytoplasm"/>
    <property type="evidence" value="ECO:0007669"/>
    <property type="project" value="UniProtKB-SubCell"/>
</dbReference>
<protein>
    <recommendedName>
        <fullName evidence="6">tRNA(Ile)-lysidine synthase</fullName>
        <ecNumber evidence="6">6.3.4.19</ecNumber>
    </recommendedName>
    <alternativeName>
        <fullName evidence="6">tRNA(Ile)-2-lysyl-cytidine synthase</fullName>
    </alternativeName>
    <alternativeName>
        <fullName evidence="6">tRNA(Ile)-lysidine synthetase</fullName>
    </alternativeName>
</protein>
<dbReference type="AlphaFoldDB" id="A0A4R2RHJ2"/>
<evidence type="ECO:0000313" key="8">
    <source>
        <dbReference type="EMBL" id="TCP62254.1"/>
    </source>
</evidence>
<comment type="catalytic activity">
    <reaction evidence="5 6">
        <text>cytidine(34) in tRNA(Ile2) + L-lysine + ATP = lysidine(34) in tRNA(Ile2) + AMP + diphosphate + H(+)</text>
        <dbReference type="Rhea" id="RHEA:43744"/>
        <dbReference type="Rhea" id="RHEA-COMP:10625"/>
        <dbReference type="Rhea" id="RHEA-COMP:10670"/>
        <dbReference type="ChEBI" id="CHEBI:15378"/>
        <dbReference type="ChEBI" id="CHEBI:30616"/>
        <dbReference type="ChEBI" id="CHEBI:32551"/>
        <dbReference type="ChEBI" id="CHEBI:33019"/>
        <dbReference type="ChEBI" id="CHEBI:82748"/>
        <dbReference type="ChEBI" id="CHEBI:83665"/>
        <dbReference type="ChEBI" id="CHEBI:456215"/>
        <dbReference type="EC" id="6.3.4.19"/>
    </reaction>
</comment>
<dbReference type="SUPFAM" id="SSF52402">
    <property type="entry name" value="Adenine nucleotide alpha hydrolases-like"/>
    <property type="match status" value="1"/>
</dbReference>
<dbReference type="Proteomes" id="UP000295050">
    <property type="component" value="Unassembled WGS sequence"/>
</dbReference>
<accession>A0A4R2RHJ2</accession>
<keyword evidence="6" id="KW-0963">Cytoplasm</keyword>
<gene>
    <name evidence="6" type="primary">tilS</name>
    <name evidence="8" type="ORF">EV663_10298</name>
</gene>
<proteinExistence type="inferred from homology"/>
<dbReference type="InterPro" id="IPR011063">
    <property type="entry name" value="TilS/TtcA_N"/>
</dbReference>
<reference evidence="8 9" key="1">
    <citation type="submission" date="2019-03" db="EMBL/GenBank/DDBJ databases">
        <title>Genomic Encyclopedia of Type Strains, Phase IV (KMG-IV): sequencing the most valuable type-strain genomes for metagenomic binning, comparative biology and taxonomic classification.</title>
        <authorList>
            <person name="Goeker M."/>
        </authorList>
    </citation>
    <scope>NUCLEOTIDE SEQUENCE [LARGE SCALE GENOMIC DNA]</scope>
    <source>
        <strain evidence="8 9">DSM 24766</strain>
    </source>
</reference>
<evidence type="ECO:0000256" key="6">
    <source>
        <dbReference type="HAMAP-Rule" id="MF_01161"/>
    </source>
</evidence>
<evidence type="ECO:0000256" key="1">
    <source>
        <dbReference type="ARBA" id="ARBA00022598"/>
    </source>
</evidence>
<dbReference type="InterPro" id="IPR014729">
    <property type="entry name" value="Rossmann-like_a/b/a_fold"/>
</dbReference>
<comment type="caution">
    <text evidence="8">The sequence shown here is derived from an EMBL/GenBank/DDBJ whole genome shotgun (WGS) entry which is preliminary data.</text>
</comment>
<comment type="subcellular location">
    <subcellularLocation>
        <location evidence="6">Cytoplasm</location>
    </subcellularLocation>
</comment>
<evidence type="ECO:0000256" key="2">
    <source>
        <dbReference type="ARBA" id="ARBA00022694"/>
    </source>
</evidence>
<dbReference type="InterPro" id="IPR012094">
    <property type="entry name" value="tRNA_Ile_lys_synt"/>
</dbReference>
<dbReference type="Pfam" id="PF01171">
    <property type="entry name" value="ATP_bind_3"/>
    <property type="match status" value="1"/>
</dbReference>
<keyword evidence="3 6" id="KW-0547">Nucleotide-binding</keyword>
<evidence type="ECO:0000256" key="4">
    <source>
        <dbReference type="ARBA" id="ARBA00022840"/>
    </source>
</evidence>
<evidence type="ECO:0000313" key="9">
    <source>
        <dbReference type="Proteomes" id="UP000295050"/>
    </source>
</evidence>
<dbReference type="GO" id="GO:0006400">
    <property type="term" value="P:tRNA modification"/>
    <property type="evidence" value="ECO:0007669"/>
    <property type="project" value="UniProtKB-UniRule"/>
</dbReference>
<keyword evidence="2 6" id="KW-0819">tRNA processing</keyword>
<feature type="domain" description="tRNA(Ile)-lysidine/2-thiocytidine synthase N-terminal" evidence="7">
    <location>
        <begin position="21"/>
        <end position="195"/>
    </location>
</feature>
<dbReference type="EC" id="6.3.4.19" evidence="6"/>
<organism evidence="8 9">
    <name type="scientific">Rhodovulum bhavnagarense</name>
    <dbReference type="NCBI Taxonomy" id="992286"/>
    <lineage>
        <taxon>Bacteria</taxon>
        <taxon>Pseudomonadati</taxon>
        <taxon>Pseudomonadota</taxon>
        <taxon>Alphaproteobacteria</taxon>
        <taxon>Rhodobacterales</taxon>
        <taxon>Paracoccaceae</taxon>
        <taxon>Rhodovulum</taxon>
    </lineage>
</organism>
<dbReference type="PANTHER" id="PTHR43033">
    <property type="entry name" value="TRNA(ILE)-LYSIDINE SYNTHASE-RELATED"/>
    <property type="match status" value="1"/>
</dbReference>
<dbReference type="CDD" id="cd01992">
    <property type="entry name" value="TilS_N"/>
    <property type="match status" value="1"/>
</dbReference>
<evidence type="ECO:0000256" key="3">
    <source>
        <dbReference type="ARBA" id="ARBA00022741"/>
    </source>
</evidence>